<protein>
    <recommendedName>
        <fullName evidence="4">Carboxypeptidase regulatory-like domain-containing protein</fullName>
    </recommendedName>
</protein>
<keyword evidence="1" id="KW-0732">Signal</keyword>
<dbReference type="AlphaFoldDB" id="A0A829YLU6"/>
<comment type="caution">
    <text evidence="2">The sequence shown here is derived from an EMBL/GenBank/DDBJ whole genome shotgun (WGS) entry which is preliminary data.</text>
</comment>
<accession>A0A829YLU6</accession>
<keyword evidence="3" id="KW-1185">Reference proteome</keyword>
<sequence length="695" mass="75072">MASFRSGRSLGKAVLSTLFLSVLAACGGGGGGGGGDGGGTPPPPAPTGSRLTLTGTVTDAPIPSAVVTATIGGQTFTATADANGNYRLELTVAQSATGEFITLKAKGAGPQSYVEFTSLLGTFQALKTQAGSDEILSSSENFAIQITNVSTALAVLLQQANGGQPVASQTSIDTLTPTLNAQQLLDLAAAIKLLVDQPDDYPMPSGQTSLQALLANTTAREQLVSDFFEQDPATFQAAQSAIANDPTLTRPVTSATLPSTLTAVLMTDDDAATYAGLDRAISYTFNTDGTGKVSSGTWQRNMTWSISGASVDIVYETPVTWLYTWERKICPTYLMNGYANYGYADYPIDYDVAGARLTLLNERVLAITETRQIRDRACSSVPATEVVTVARTLQKTEDFQTIDAAELRDSIRTLWIYDLPIDHDYASRGIMPDLARLQADGTGTTEAWGKRFTWSLDGSGRILSLAFEDGVTAKLHSLRELNDFATEMLFEFTLPSGERFIEAGASVRTDLRPQLGFTLDNTIGRHYPFGVDNPPLNPGAKGSRWRFDADGFGSQERERIDENGNLVTVDGSNLRPQWGYNWRLNGNDLVEQHTEDNGTLNCDLRTNPFCNLDWELRIVPLAREGSRTYVLEWSRDAQPDAYGQFTFFTAVVYYDFEPFGATAVVNGKPSSAGPVASAMRRDSHIARGAYHKLRN</sequence>
<dbReference type="EMBL" id="BLJN01000007">
    <property type="protein sequence ID" value="GFE83802.1"/>
    <property type="molecule type" value="Genomic_DNA"/>
</dbReference>
<evidence type="ECO:0000313" key="2">
    <source>
        <dbReference type="EMBL" id="GFE83802.1"/>
    </source>
</evidence>
<dbReference type="PROSITE" id="PS51257">
    <property type="entry name" value="PROKAR_LIPOPROTEIN"/>
    <property type="match status" value="1"/>
</dbReference>
<evidence type="ECO:0008006" key="4">
    <source>
        <dbReference type="Google" id="ProtNLM"/>
    </source>
</evidence>
<feature type="chain" id="PRO_5033022719" description="Carboxypeptidase regulatory-like domain-containing protein" evidence="1">
    <location>
        <begin position="25"/>
        <end position="695"/>
    </location>
</feature>
<dbReference type="RefSeq" id="WP_161815428.1">
    <property type="nucleotide sequence ID" value="NZ_BLJN01000007.1"/>
</dbReference>
<gene>
    <name evidence="2" type="ORF">GCM10011487_58020</name>
</gene>
<proteinExistence type="predicted"/>
<feature type="signal peptide" evidence="1">
    <location>
        <begin position="1"/>
        <end position="24"/>
    </location>
</feature>
<dbReference type="InterPro" id="IPR013783">
    <property type="entry name" value="Ig-like_fold"/>
</dbReference>
<organism evidence="2 3">
    <name type="scientific">Steroidobacter agaridevorans</name>
    <dbReference type="NCBI Taxonomy" id="2695856"/>
    <lineage>
        <taxon>Bacteria</taxon>
        <taxon>Pseudomonadati</taxon>
        <taxon>Pseudomonadota</taxon>
        <taxon>Gammaproteobacteria</taxon>
        <taxon>Steroidobacterales</taxon>
        <taxon>Steroidobacteraceae</taxon>
        <taxon>Steroidobacter</taxon>
    </lineage>
</organism>
<evidence type="ECO:0000256" key="1">
    <source>
        <dbReference type="SAM" id="SignalP"/>
    </source>
</evidence>
<name>A0A829YLU6_9GAMM</name>
<reference evidence="3" key="1">
    <citation type="submission" date="2020-01" db="EMBL/GenBank/DDBJ databases">
        <title>'Steroidobacter agaridevorans' sp. nov., agar-degrading bacteria isolated from rhizosphere soils.</title>
        <authorList>
            <person name="Ikenaga M."/>
            <person name="Kataoka M."/>
            <person name="Murouchi A."/>
            <person name="Katsuragi S."/>
            <person name="Sakai M."/>
        </authorList>
    </citation>
    <scope>NUCLEOTIDE SEQUENCE [LARGE SCALE GENOMIC DNA]</scope>
    <source>
        <strain evidence="3">YU21-B</strain>
    </source>
</reference>
<dbReference type="Gene3D" id="2.60.40.10">
    <property type="entry name" value="Immunoglobulins"/>
    <property type="match status" value="1"/>
</dbReference>
<evidence type="ECO:0000313" key="3">
    <source>
        <dbReference type="Proteomes" id="UP000445000"/>
    </source>
</evidence>
<dbReference type="Proteomes" id="UP000445000">
    <property type="component" value="Unassembled WGS sequence"/>
</dbReference>